<protein>
    <recommendedName>
        <fullName evidence="4">Recombinase zinc beta ribbon domain-containing protein</fullName>
    </recommendedName>
</protein>
<dbReference type="PANTHER" id="PTHR30461:SF2">
    <property type="entry name" value="SERINE RECOMBINASE PINE-RELATED"/>
    <property type="match status" value="1"/>
</dbReference>
<dbReference type="AlphaFoldDB" id="A0A6J4QYE7"/>
<gene>
    <name evidence="5" type="ORF">AVDCRST_MAG37-3417</name>
</gene>
<feature type="compositionally biased region" description="Basic and acidic residues" evidence="3">
    <location>
        <begin position="192"/>
        <end position="209"/>
    </location>
</feature>
<evidence type="ECO:0000256" key="1">
    <source>
        <dbReference type="ARBA" id="ARBA00023125"/>
    </source>
</evidence>
<dbReference type="GO" id="GO:0000150">
    <property type="term" value="F:DNA strand exchange activity"/>
    <property type="evidence" value="ECO:0007669"/>
    <property type="project" value="TreeGrafter"/>
</dbReference>
<organism evidence="5">
    <name type="scientific">uncultured Rubrobacteraceae bacterium</name>
    <dbReference type="NCBI Taxonomy" id="349277"/>
    <lineage>
        <taxon>Bacteria</taxon>
        <taxon>Bacillati</taxon>
        <taxon>Actinomycetota</taxon>
        <taxon>Rubrobacteria</taxon>
        <taxon>Rubrobacterales</taxon>
        <taxon>Rubrobacteraceae</taxon>
        <taxon>environmental samples</taxon>
    </lineage>
</organism>
<name>A0A6J4QYE7_9ACTN</name>
<accession>A0A6J4QYE7</accession>
<keyword evidence="1" id="KW-0238">DNA-binding</keyword>
<keyword evidence="2" id="KW-0233">DNA recombination</keyword>
<dbReference type="GO" id="GO:0003677">
    <property type="term" value="F:DNA binding"/>
    <property type="evidence" value="ECO:0007669"/>
    <property type="project" value="UniProtKB-KW"/>
</dbReference>
<feature type="domain" description="Recombinase zinc beta ribbon" evidence="4">
    <location>
        <begin position="13"/>
        <end position="70"/>
    </location>
</feature>
<evidence type="ECO:0000313" key="5">
    <source>
        <dbReference type="EMBL" id="CAA9458675.1"/>
    </source>
</evidence>
<dbReference type="EMBL" id="CADCVD010000172">
    <property type="protein sequence ID" value="CAA9458675.1"/>
    <property type="molecule type" value="Genomic_DNA"/>
</dbReference>
<evidence type="ECO:0000256" key="3">
    <source>
        <dbReference type="SAM" id="MobiDB-lite"/>
    </source>
</evidence>
<dbReference type="PANTHER" id="PTHR30461">
    <property type="entry name" value="DNA-INVERTASE FROM LAMBDOID PROPHAGE"/>
    <property type="match status" value="1"/>
</dbReference>
<reference evidence="5" key="1">
    <citation type="submission" date="2020-02" db="EMBL/GenBank/DDBJ databases">
        <authorList>
            <person name="Meier V. D."/>
        </authorList>
    </citation>
    <scope>NUCLEOTIDE SEQUENCE</scope>
    <source>
        <strain evidence="5">AVDCRST_MAG37</strain>
    </source>
</reference>
<dbReference type="InterPro" id="IPR025827">
    <property type="entry name" value="Zn_ribbon_recom_dom"/>
</dbReference>
<dbReference type="Pfam" id="PF13408">
    <property type="entry name" value="Zn_ribbon_recom"/>
    <property type="match status" value="1"/>
</dbReference>
<dbReference type="InterPro" id="IPR050639">
    <property type="entry name" value="SSR_resolvase"/>
</dbReference>
<evidence type="ECO:0000256" key="2">
    <source>
        <dbReference type="ARBA" id="ARBA00023172"/>
    </source>
</evidence>
<sequence>MRPSSAGHRTWNLKGLAYCACGSRLKPFTARRPHGLHFYYVCGEHRSGKDPCPHAKYHPATAKDDALEDRVERFVLGLIEDPGVLREHVEKQAEEEKRTLGDSRGRVEALQRHLTEVDAERDRYTRLYARGKLDDAEYDRYTAELDTRRQAAEEELMRLGDTRERIEYLEQLPELVEAYLRDLPELVRGAGLEEPREYETTGTQEKSEENPLGVYTLTPERVRERTPEELEEIRHEQQRERAERLRALYEVLGVSVVAHRDGSLEVSWGEHGRCKLVGSSP</sequence>
<feature type="region of interest" description="Disordered" evidence="3">
    <location>
        <begin position="192"/>
        <end position="211"/>
    </location>
</feature>
<evidence type="ECO:0000259" key="4">
    <source>
        <dbReference type="Pfam" id="PF13408"/>
    </source>
</evidence>
<proteinExistence type="predicted"/>